<feature type="transmembrane region" description="Helical" evidence="2">
    <location>
        <begin position="54"/>
        <end position="74"/>
    </location>
</feature>
<dbReference type="PROSITE" id="PS51318">
    <property type="entry name" value="TAT"/>
    <property type="match status" value="1"/>
</dbReference>
<feature type="compositionally biased region" description="Basic residues" evidence="1">
    <location>
        <begin position="1"/>
        <end position="12"/>
    </location>
</feature>
<evidence type="ECO:0000256" key="2">
    <source>
        <dbReference type="SAM" id="Phobius"/>
    </source>
</evidence>
<keyword evidence="2" id="KW-0472">Membrane</keyword>
<dbReference type="InterPro" id="IPR036237">
    <property type="entry name" value="Xyl_isomerase-like_sf"/>
</dbReference>
<protein>
    <submittedName>
        <fullName evidence="4">Sugar phosphate isomerase/epimerase</fullName>
    </submittedName>
</protein>
<sequence length="338" mass="36855">MDCLSRHRRRTFAARDRRTGDMNEQSDDVRNNDPQNDGMHDDAVRASDALSRRAMLGALAGGVVGGAIGVRALWPRTAMAAEPHALDARHTRIDRIGLQLYTVRRAMATDLEGTIAAVARAGVTELEFAGYYNKDAAWWKALLKQHGLTAPATHEALPATDDGWGAVFDRANAMGHRYVIVPSVNNEYRGSRANWQRLAERLNTGATRAKAAGLSFAYHNHDYEFTPVDGTTGYEILTTQTDPAVMKLELDLYWAVKAGHDPLAIIARWPGRVVACHVKDAGPPPERVMMDVGAGTIDFKSILTKGRASGLAHWFIEHDNPTDPLASVKASAAALKAL</sequence>
<dbReference type="PANTHER" id="PTHR12110:SF41">
    <property type="entry name" value="INOSOSE DEHYDRATASE"/>
    <property type="match status" value="1"/>
</dbReference>
<gene>
    <name evidence="4" type="ORF">DGD08_06720</name>
</gene>
<feature type="domain" description="Xylose isomerase-like TIM barrel" evidence="3">
    <location>
        <begin position="116"/>
        <end position="337"/>
    </location>
</feature>
<feature type="compositionally biased region" description="Basic and acidic residues" evidence="1">
    <location>
        <begin position="13"/>
        <end position="31"/>
    </location>
</feature>
<proteinExistence type="predicted"/>
<keyword evidence="2" id="KW-1133">Transmembrane helix</keyword>
<dbReference type="GO" id="GO:0016853">
    <property type="term" value="F:isomerase activity"/>
    <property type="evidence" value="ECO:0007669"/>
    <property type="project" value="UniProtKB-KW"/>
</dbReference>
<evidence type="ECO:0000313" key="5">
    <source>
        <dbReference type="Proteomes" id="UP000264071"/>
    </source>
</evidence>
<comment type="caution">
    <text evidence="4">The sequence shown here is derived from an EMBL/GenBank/DDBJ whole genome shotgun (WGS) entry which is preliminary data.</text>
</comment>
<dbReference type="AlphaFoldDB" id="A0A3D4V838"/>
<dbReference type="InterPro" id="IPR013022">
    <property type="entry name" value="Xyl_isomerase-like_TIM-brl"/>
</dbReference>
<organism evidence="4 5">
    <name type="scientific">Gemmatimonas aurantiaca</name>
    <dbReference type="NCBI Taxonomy" id="173480"/>
    <lineage>
        <taxon>Bacteria</taxon>
        <taxon>Pseudomonadati</taxon>
        <taxon>Gemmatimonadota</taxon>
        <taxon>Gemmatimonadia</taxon>
        <taxon>Gemmatimonadales</taxon>
        <taxon>Gemmatimonadaceae</taxon>
        <taxon>Gemmatimonas</taxon>
    </lineage>
</organism>
<dbReference type="SUPFAM" id="SSF51658">
    <property type="entry name" value="Xylose isomerase-like"/>
    <property type="match status" value="1"/>
</dbReference>
<evidence type="ECO:0000313" key="4">
    <source>
        <dbReference type="EMBL" id="HCT56892.1"/>
    </source>
</evidence>
<keyword evidence="4" id="KW-0413">Isomerase</keyword>
<dbReference type="Pfam" id="PF01261">
    <property type="entry name" value="AP_endonuc_2"/>
    <property type="match status" value="1"/>
</dbReference>
<dbReference type="EMBL" id="DPIY01000006">
    <property type="protein sequence ID" value="HCT56892.1"/>
    <property type="molecule type" value="Genomic_DNA"/>
</dbReference>
<reference evidence="4 5" key="1">
    <citation type="journal article" date="2018" name="Nat. Biotechnol.">
        <title>A standardized bacterial taxonomy based on genome phylogeny substantially revises the tree of life.</title>
        <authorList>
            <person name="Parks D.H."/>
            <person name="Chuvochina M."/>
            <person name="Waite D.W."/>
            <person name="Rinke C."/>
            <person name="Skarshewski A."/>
            <person name="Chaumeil P.A."/>
            <person name="Hugenholtz P."/>
        </authorList>
    </citation>
    <scope>NUCLEOTIDE SEQUENCE [LARGE SCALE GENOMIC DNA]</scope>
    <source>
        <strain evidence="4">UBA8844</strain>
    </source>
</reference>
<keyword evidence="2" id="KW-0812">Transmembrane</keyword>
<feature type="region of interest" description="Disordered" evidence="1">
    <location>
        <begin position="1"/>
        <end position="41"/>
    </location>
</feature>
<evidence type="ECO:0000256" key="1">
    <source>
        <dbReference type="SAM" id="MobiDB-lite"/>
    </source>
</evidence>
<dbReference type="PANTHER" id="PTHR12110">
    <property type="entry name" value="HYDROXYPYRUVATE ISOMERASE"/>
    <property type="match status" value="1"/>
</dbReference>
<evidence type="ECO:0000259" key="3">
    <source>
        <dbReference type="Pfam" id="PF01261"/>
    </source>
</evidence>
<dbReference type="Proteomes" id="UP000264071">
    <property type="component" value="Unassembled WGS sequence"/>
</dbReference>
<accession>A0A3D4V838</accession>
<dbReference type="InterPro" id="IPR006311">
    <property type="entry name" value="TAT_signal"/>
</dbReference>
<dbReference type="Gene3D" id="3.20.20.150">
    <property type="entry name" value="Divalent-metal-dependent TIM barrel enzymes"/>
    <property type="match status" value="1"/>
</dbReference>
<name>A0A3D4V838_9BACT</name>
<dbReference type="InterPro" id="IPR050312">
    <property type="entry name" value="IolE/XylAMocC-like"/>
</dbReference>